<evidence type="ECO:0000256" key="3">
    <source>
        <dbReference type="ARBA" id="ARBA00022475"/>
    </source>
</evidence>
<proteinExistence type="inferred from homology"/>
<evidence type="ECO:0000313" key="11">
    <source>
        <dbReference type="Proteomes" id="UP000231542"/>
    </source>
</evidence>
<feature type="transmembrane region" description="Helical" evidence="8">
    <location>
        <begin position="375"/>
        <end position="396"/>
    </location>
</feature>
<dbReference type="GO" id="GO:0005886">
    <property type="term" value="C:plasma membrane"/>
    <property type="evidence" value="ECO:0007669"/>
    <property type="project" value="UniProtKB-SubCell"/>
</dbReference>
<evidence type="ECO:0000313" key="10">
    <source>
        <dbReference type="EMBL" id="PIS42030.1"/>
    </source>
</evidence>
<dbReference type="InterPro" id="IPR003004">
    <property type="entry name" value="GspF/PilC"/>
</dbReference>
<name>A0A2H0YU99_9BACT</name>
<gene>
    <name evidence="10" type="ORF">COT24_05740</name>
</gene>
<comment type="subcellular location">
    <subcellularLocation>
        <location evidence="1">Cell inner membrane</location>
        <topology evidence="1">Multi-pass membrane protein</topology>
    </subcellularLocation>
</comment>
<dbReference type="Proteomes" id="UP000231542">
    <property type="component" value="Unassembled WGS sequence"/>
</dbReference>
<evidence type="ECO:0000256" key="4">
    <source>
        <dbReference type="ARBA" id="ARBA00022519"/>
    </source>
</evidence>
<dbReference type="PANTHER" id="PTHR30012">
    <property type="entry name" value="GENERAL SECRETION PATHWAY PROTEIN"/>
    <property type="match status" value="1"/>
</dbReference>
<evidence type="ECO:0000256" key="6">
    <source>
        <dbReference type="ARBA" id="ARBA00022989"/>
    </source>
</evidence>
<dbReference type="InterPro" id="IPR018076">
    <property type="entry name" value="T2SS_GspF_dom"/>
</dbReference>
<dbReference type="PANTHER" id="PTHR30012:SF0">
    <property type="entry name" value="TYPE II SECRETION SYSTEM PROTEIN F-RELATED"/>
    <property type="match status" value="1"/>
</dbReference>
<feature type="transmembrane region" description="Helical" evidence="8">
    <location>
        <begin position="169"/>
        <end position="191"/>
    </location>
</feature>
<organism evidence="10 11">
    <name type="scientific">Candidatus Kerfeldbacteria bacterium CG08_land_8_20_14_0_20_40_16</name>
    <dbReference type="NCBI Taxonomy" id="2014244"/>
    <lineage>
        <taxon>Bacteria</taxon>
        <taxon>Candidatus Kerfeldiibacteriota</taxon>
    </lineage>
</organism>
<evidence type="ECO:0000256" key="2">
    <source>
        <dbReference type="ARBA" id="ARBA00005745"/>
    </source>
</evidence>
<dbReference type="EMBL" id="PEXU01000062">
    <property type="protein sequence ID" value="PIS42030.1"/>
    <property type="molecule type" value="Genomic_DNA"/>
</dbReference>
<evidence type="ECO:0000256" key="1">
    <source>
        <dbReference type="ARBA" id="ARBA00004429"/>
    </source>
</evidence>
<evidence type="ECO:0000259" key="9">
    <source>
        <dbReference type="Pfam" id="PF00482"/>
    </source>
</evidence>
<keyword evidence="7 8" id="KW-0472">Membrane</keyword>
<comment type="similarity">
    <text evidence="2">Belongs to the GSP F family.</text>
</comment>
<dbReference type="FunFam" id="1.20.81.30:FF:000001">
    <property type="entry name" value="Type II secretion system protein F"/>
    <property type="match status" value="2"/>
</dbReference>
<keyword evidence="5 8" id="KW-0812">Transmembrane</keyword>
<evidence type="ECO:0000256" key="7">
    <source>
        <dbReference type="ARBA" id="ARBA00023136"/>
    </source>
</evidence>
<evidence type="ECO:0000256" key="8">
    <source>
        <dbReference type="SAM" id="Phobius"/>
    </source>
</evidence>
<feature type="domain" description="Type II secretion system protein GspF" evidence="9">
    <location>
        <begin position="272"/>
        <end position="394"/>
    </location>
</feature>
<reference evidence="10 11" key="1">
    <citation type="submission" date="2017-09" db="EMBL/GenBank/DDBJ databases">
        <title>Depth-based differentiation of microbial function through sediment-hosted aquifers and enrichment of novel symbionts in the deep terrestrial subsurface.</title>
        <authorList>
            <person name="Probst A.J."/>
            <person name="Ladd B."/>
            <person name="Jarett J.K."/>
            <person name="Geller-Mcgrath D.E."/>
            <person name="Sieber C.M."/>
            <person name="Emerson J.B."/>
            <person name="Anantharaman K."/>
            <person name="Thomas B.C."/>
            <person name="Malmstrom R."/>
            <person name="Stieglmeier M."/>
            <person name="Klingl A."/>
            <person name="Woyke T."/>
            <person name="Ryan C.M."/>
            <person name="Banfield J.F."/>
        </authorList>
    </citation>
    <scope>NUCLEOTIDE SEQUENCE [LARGE SCALE GENOMIC DNA]</scope>
    <source>
        <strain evidence="10">CG08_land_8_20_14_0_20_40_16</strain>
    </source>
</reference>
<protein>
    <recommendedName>
        <fullName evidence="9">Type II secretion system protein GspF domain-containing protein</fullName>
    </recommendedName>
</protein>
<dbReference type="Pfam" id="PF00482">
    <property type="entry name" value="T2SSF"/>
    <property type="match status" value="2"/>
</dbReference>
<evidence type="ECO:0000256" key="5">
    <source>
        <dbReference type="ARBA" id="ARBA00022692"/>
    </source>
</evidence>
<comment type="caution">
    <text evidence="10">The sequence shown here is derived from an EMBL/GenBank/DDBJ whole genome shotgun (WGS) entry which is preliminary data.</text>
</comment>
<dbReference type="AlphaFoldDB" id="A0A2H0YU99"/>
<keyword evidence="4" id="KW-0997">Cell inner membrane</keyword>
<dbReference type="InterPro" id="IPR042094">
    <property type="entry name" value="T2SS_GspF_sf"/>
</dbReference>
<feature type="transmembrane region" description="Helical" evidence="8">
    <location>
        <begin position="221"/>
        <end position="240"/>
    </location>
</feature>
<dbReference type="Gene3D" id="1.20.81.30">
    <property type="entry name" value="Type II secretion system (T2SS), domain F"/>
    <property type="match status" value="2"/>
</dbReference>
<dbReference type="PRINTS" id="PR00812">
    <property type="entry name" value="BCTERIALGSPF"/>
</dbReference>
<sequence length="402" mass="44534">MAIYDYKAKDLKGNTTTGAVEASSEMVAADLLKERDLIVLALSERKRKTLFQTSLGFLRRVPRKEIVVFARQLAVMISATVPIVKALRILTKQTENVAFKIILSEVADEVDGGARLSDSLARYPQVFDDFFAHMIKTGETTGKLDEILNYLADQKEKDYDLTSKIKGAMIYPIFILIGLFVVGAVMMIFVIPKLTGILAEAGAELPISTKMLIGTSNFLQYYWWMIIIFVIVVIALYRIIARTEKGRMQIDLIKLKIPIFGNIYKKIYLTRFARSLSNLIASGVPLSRSLEIVADVVGNSTFKDLTRQTIKEVEDGNSIATVFAKSKIVPVMVSQMLTVGEQTGRIDKILNKLADFYAKEVENLVANLVSLIEPLIIVVLGAGVAVLVVSILLPLYSLSTAI</sequence>
<keyword evidence="3" id="KW-1003">Cell membrane</keyword>
<feature type="domain" description="Type II secretion system protein GspF" evidence="9">
    <location>
        <begin position="69"/>
        <end position="192"/>
    </location>
</feature>
<accession>A0A2H0YU99</accession>
<keyword evidence="6 8" id="KW-1133">Transmembrane helix</keyword>